<reference evidence="3" key="1">
    <citation type="submission" date="2023-06" db="EMBL/GenBank/DDBJ databases">
        <authorList>
            <consortium name="Lawrence Berkeley National Laboratory"/>
            <person name="Ahrendt S."/>
            <person name="Sahu N."/>
            <person name="Indic B."/>
            <person name="Wong-Bajracharya J."/>
            <person name="Merenyi Z."/>
            <person name="Ke H.-M."/>
            <person name="Monk M."/>
            <person name="Kocsube S."/>
            <person name="Drula E."/>
            <person name="Lipzen A."/>
            <person name="Balint B."/>
            <person name="Henrissat B."/>
            <person name="Andreopoulos B."/>
            <person name="Martin F.M."/>
            <person name="Harder C.B."/>
            <person name="Rigling D."/>
            <person name="Ford K.L."/>
            <person name="Foster G.D."/>
            <person name="Pangilinan J."/>
            <person name="Papanicolaou A."/>
            <person name="Barry K."/>
            <person name="LaButti K."/>
            <person name="Viragh M."/>
            <person name="Koriabine M."/>
            <person name="Yan M."/>
            <person name="Riley R."/>
            <person name="Champramary S."/>
            <person name="Plett K.L."/>
            <person name="Tsai I.J."/>
            <person name="Slot J."/>
            <person name="Sipos G."/>
            <person name="Plett J."/>
            <person name="Nagy L.G."/>
            <person name="Grigoriev I.V."/>
        </authorList>
    </citation>
    <scope>NUCLEOTIDE SEQUENCE</scope>
    <source>
        <strain evidence="3">FPL87.14</strain>
    </source>
</reference>
<name>A0AA39IZT7_9AGAR</name>
<dbReference type="AlphaFoldDB" id="A0AA39IZT7"/>
<keyword evidence="1" id="KW-1133">Transmembrane helix</keyword>
<keyword evidence="2" id="KW-0732">Signal</keyword>
<dbReference type="Proteomes" id="UP001175226">
    <property type="component" value="Unassembled WGS sequence"/>
</dbReference>
<keyword evidence="1" id="KW-0812">Transmembrane</keyword>
<accession>A0AA39IZT7</accession>
<feature type="chain" id="PRO_5041210290" evidence="2">
    <location>
        <begin position="18"/>
        <end position="258"/>
    </location>
</feature>
<evidence type="ECO:0000313" key="3">
    <source>
        <dbReference type="EMBL" id="KAK0432189.1"/>
    </source>
</evidence>
<evidence type="ECO:0000313" key="4">
    <source>
        <dbReference type="Proteomes" id="UP001175226"/>
    </source>
</evidence>
<keyword evidence="4" id="KW-1185">Reference proteome</keyword>
<sequence length="258" mass="28962">MLLLIYIISSRFGLLVARPSLNGRSPFSFLKFKGGRLNHRLAHEEAERYSWNPGGSLERFCRRIDYIVISQGFRVCPTLSFHYFCSTPSRTALRFKLFLLGLRNVDTVRQQKEFDSVVFGSIVCVLFKLPPDLPRFMSIFSSSGYHVIVVLLALLSLAAGMLCWVFPALNVRRVKLGFIGTIGCWLTDVTRVSVASLPQFGIPYLTLAFHCGVRLCITASHSVCPLLFYPTSPVDYCPSPAQSPQMCRSDFSTAFLLV</sequence>
<feature type="signal peptide" evidence="2">
    <location>
        <begin position="1"/>
        <end position="17"/>
    </location>
</feature>
<feature type="transmembrane region" description="Helical" evidence="1">
    <location>
        <begin position="144"/>
        <end position="166"/>
    </location>
</feature>
<proteinExistence type="predicted"/>
<organism evidence="3 4">
    <name type="scientific">Armillaria borealis</name>
    <dbReference type="NCBI Taxonomy" id="47425"/>
    <lineage>
        <taxon>Eukaryota</taxon>
        <taxon>Fungi</taxon>
        <taxon>Dikarya</taxon>
        <taxon>Basidiomycota</taxon>
        <taxon>Agaricomycotina</taxon>
        <taxon>Agaricomycetes</taxon>
        <taxon>Agaricomycetidae</taxon>
        <taxon>Agaricales</taxon>
        <taxon>Marasmiineae</taxon>
        <taxon>Physalacriaceae</taxon>
        <taxon>Armillaria</taxon>
    </lineage>
</organism>
<evidence type="ECO:0000256" key="2">
    <source>
        <dbReference type="SAM" id="SignalP"/>
    </source>
</evidence>
<evidence type="ECO:0000256" key="1">
    <source>
        <dbReference type="SAM" id="Phobius"/>
    </source>
</evidence>
<keyword evidence="1" id="KW-0472">Membrane</keyword>
<protein>
    <submittedName>
        <fullName evidence="3">Uncharacterized protein</fullName>
    </submittedName>
</protein>
<gene>
    <name evidence="3" type="ORF">EV421DRAFT_1510647</name>
</gene>
<dbReference type="EMBL" id="JAUEPT010000099">
    <property type="protein sequence ID" value="KAK0432189.1"/>
    <property type="molecule type" value="Genomic_DNA"/>
</dbReference>
<comment type="caution">
    <text evidence="3">The sequence shown here is derived from an EMBL/GenBank/DDBJ whole genome shotgun (WGS) entry which is preliminary data.</text>
</comment>